<dbReference type="EMBL" id="JALZ01000023">
    <property type="protein sequence ID" value="ETX13541.1"/>
    <property type="molecule type" value="Genomic_DNA"/>
</dbReference>
<reference evidence="1 2" key="1">
    <citation type="submission" date="2014-01" db="EMBL/GenBank/DDBJ databases">
        <title>Roseivivax halodurans JCM 10272 Genome Sequencing.</title>
        <authorList>
            <person name="Lai Q."/>
            <person name="Li G."/>
            <person name="Shao Z."/>
        </authorList>
    </citation>
    <scope>NUCLEOTIDE SEQUENCE [LARGE SCALE GENOMIC DNA]</scope>
    <source>
        <strain evidence="1 2">JCM 10272</strain>
    </source>
</reference>
<name>X7EEA4_9RHOB</name>
<gene>
    <name evidence="1" type="ORF">OCH239_09690</name>
</gene>
<dbReference type="AlphaFoldDB" id="X7EEA4"/>
<accession>X7EEA4</accession>
<dbReference type="RefSeq" id="WP_051489531.1">
    <property type="nucleotide sequence ID" value="NZ_JALZ01000023.1"/>
</dbReference>
<protein>
    <submittedName>
        <fullName evidence="1">Uncharacterized protein</fullName>
    </submittedName>
</protein>
<dbReference type="OrthoDB" id="9808317at2"/>
<comment type="caution">
    <text evidence="1">The sequence shown here is derived from an EMBL/GenBank/DDBJ whole genome shotgun (WGS) entry which is preliminary data.</text>
</comment>
<evidence type="ECO:0000313" key="1">
    <source>
        <dbReference type="EMBL" id="ETX13541.1"/>
    </source>
</evidence>
<proteinExistence type="predicted"/>
<organism evidence="1 2">
    <name type="scientific">Roseivivax halodurans JCM 10272</name>
    <dbReference type="NCBI Taxonomy" id="1449350"/>
    <lineage>
        <taxon>Bacteria</taxon>
        <taxon>Pseudomonadati</taxon>
        <taxon>Pseudomonadota</taxon>
        <taxon>Alphaproteobacteria</taxon>
        <taxon>Rhodobacterales</taxon>
        <taxon>Roseobacteraceae</taxon>
        <taxon>Roseivivax</taxon>
    </lineage>
</organism>
<sequence length="171" mass="17856">MTSFVCHVLAEAQAIENGRTAFDIIEHTMSELGELSEEIVIAGGRSYKAPGPDGVAGEALDVALCLVDLLRMTAREDISGLATAYVATALDEEGGDIRTELRALLIALGTAARDIEGHGMSTGLLLQALVRAIRIVRLAEPGMTDARLTAMAAPKLEKWAGTAAALADGGR</sequence>
<evidence type="ECO:0000313" key="2">
    <source>
        <dbReference type="Proteomes" id="UP000022447"/>
    </source>
</evidence>
<keyword evidence="2" id="KW-1185">Reference proteome</keyword>
<dbReference type="Proteomes" id="UP000022447">
    <property type="component" value="Unassembled WGS sequence"/>
</dbReference>